<dbReference type="EMBL" id="KL198045">
    <property type="protein sequence ID" value="KDQ13241.1"/>
    <property type="molecule type" value="Genomic_DNA"/>
</dbReference>
<dbReference type="GO" id="GO:0000981">
    <property type="term" value="F:DNA-binding transcription factor activity, RNA polymerase II-specific"/>
    <property type="evidence" value="ECO:0007669"/>
    <property type="project" value="InterPro"/>
</dbReference>
<dbReference type="PANTHER" id="PTHR47338">
    <property type="entry name" value="ZN(II)2CYS6 TRANSCRIPTION FACTOR (EUROFUNG)-RELATED"/>
    <property type="match status" value="1"/>
</dbReference>
<dbReference type="PROSITE" id="PS00463">
    <property type="entry name" value="ZN2_CY6_FUNGAL_1"/>
    <property type="match status" value="1"/>
</dbReference>
<evidence type="ECO:0000256" key="2">
    <source>
        <dbReference type="ARBA" id="ARBA00022723"/>
    </source>
</evidence>
<dbReference type="CDD" id="cd00067">
    <property type="entry name" value="GAL4"/>
    <property type="match status" value="1"/>
</dbReference>
<organism evidence="7 8">
    <name type="scientific">Botryobasidium botryosum (strain FD-172 SS1)</name>
    <dbReference type="NCBI Taxonomy" id="930990"/>
    <lineage>
        <taxon>Eukaryota</taxon>
        <taxon>Fungi</taxon>
        <taxon>Dikarya</taxon>
        <taxon>Basidiomycota</taxon>
        <taxon>Agaricomycotina</taxon>
        <taxon>Agaricomycetes</taxon>
        <taxon>Cantharellales</taxon>
        <taxon>Botryobasidiaceae</taxon>
        <taxon>Botryobasidium</taxon>
    </lineage>
</organism>
<dbReference type="PANTHER" id="PTHR47338:SF29">
    <property type="entry name" value="ZN(2)-C6 FUNGAL-TYPE DOMAIN-CONTAINING PROTEIN"/>
    <property type="match status" value="1"/>
</dbReference>
<evidence type="ECO:0000313" key="7">
    <source>
        <dbReference type="EMBL" id="KDQ13241.1"/>
    </source>
</evidence>
<keyword evidence="5" id="KW-0539">Nucleus</keyword>
<dbReference type="GO" id="GO:0006351">
    <property type="term" value="P:DNA-templated transcription"/>
    <property type="evidence" value="ECO:0007669"/>
    <property type="project" value="InterPro"/>
</dbReference>
<dbReference type="InterPro" id="IPR001138">
    <property type="entry name" value="Zn2Cys6_DnaBD"/>
</dbReference>
<dbReference type="InterPro" id="IPR007219">
    <property type="entry name" value="XnlR_reg_dom"/>
</dbReference>
<name>A0A067MNS8_BOTB1</name>
<dbReference type="SUPFAM" id="SSF57701">
    <property type="entry name" value="Zn2/Cys6 DNA-binding domain"/>
    <property type="match status" value="1"/>
</dbReference>
<comment type="subcellular location">
    <subcellularLocation>
        <location evidence="1">Nucleus</location>
    </subcellularLocation>
</comment>
<dbReference type="OrthoDB" id="3194278at2759"/>
<dbReference type="GO" id="GO:0008270">
    <property type="term" value="F:zinc ion binding"/>
    <property type="evidence" value="ECO:0007669"/>
    <property type="project" value="InterPro"/>
</dbReference>
<keyword evidence="2" id="KW-0479">Metal-binding</keyword>
<dbReference type="SMART" id="SM00066">
    <property type="entry name" value="GAL4"/>
    <property type="match status" value="1"/>
</dbReference>
<protein>
    <recommendedName>
        <fullName evidence="6">Zn(2)-C6 fungal-type domain-containing protein</fullName>
    </recommendedName>
</protein>
<keyword evidence="4" id="KW-0804">Transcription</keyword>
<dbReference type="Pfam" id="PF04082">
    <property type="entry name" value="Fungal_trans"/>
    <property type="match status" value="1"/>
</dbReference>
<evidence type="ECO:0000256" key="4">
    <source>
        <dbReference type="ARBA" id="ARBA00023163"/>
    </source>
</evidence>
<dbReference type="HOGENOM" id="CLU_022337_1_0_1"/>
<feature type="domain" description="Zn(2)-C6 fungal-type" evidence="6">
    <location>
        <begin position="23"/>
        <end position="55"/>
    </location>
</feature>
<dbReference type="STRING" id="930990.A0A067MNS8"/>
<dbReference type="InterPro" id="IPR036864">
    <property type="entry name" value="Zn2-C6_fun-type_DNA-bd_sf"/>
</dbReference>
<sequence length="541" mass="61831">MDSSPTSDAPLVRGARPIRRGVACANCRKKKVACDTSKPACGTCIRMGIDSECNYPGSKRTQRLPYYERTLRRLQVEVEAAEASNARWKQLAEQQEEWFWGVWDFSSPYFQTIRLRNATVDGSLEPRNRIPYSVDWHLTNGEPSTEICNFLLLVAQKHAFDFSAEFDTPSRIPLIDPYANSHLAVVNALCLLGCYYNPGSLNSLEPLFLRRAQHYLAKALAENPLPLVDILKASAMLAYYSFFRVRLVEAYSTTSTVITFAKNNGLCDLCPEKYRPSGVKRIFRLSDSNLGEYIDVWWQIFSLDRGARTFCQQPMLVPDEMIRTPWPQSREERARGEFSYIDNTVLSLYSSRSSASSASGNSPLALRAKCLALYERATRISTKSTKSAEFIDTNHAIMRFYSSLPGIFDSVGIINPVFVFARTYALGALLRLYEDQVKQRDREARRMCSAAVNSIIDIITDLRLRYIDVTDISRVIGIPWLQTKKFLGQEVKFLDEAPVRDQIKIERVRIQQGEVEWAFQQVHNQLNHYAKRMSSRPHPRY</sequence>
<dbReference type="AlphaFoldDB" id="A0A067MNS8"/>
<evidence type="ECO:0000313" key="8">
    <source>
        <dbReference type="Proteomes" id="UP000027195"/>
    </source>
</evidence>
<dbReference type="InParanoid" id="A0A067MNS8"/>
<gene>
    <name evidence="7" type="ORF">BOTBODRAFT_33846</name>
</gene>
<dbReference type="GO" id="GO:0003677">
    <property type="term" value="F:DNA binding"/>
    <property type="evidence" value="ECO:0007669"/>
    <property type="project" value="InterPro"/>
</dbReference>
<reference evidence="8" key="1">
    <citation type="journal article" date="2014" name="Proc. Natl. Acad. Sci. U.S.A.">
        <title>Extensive sampling of basidiomycete genomes demonstrates inadequacy of the white-rot/brown-rot paradigm for wood decay fungi.</title>
        <authorList>
            <person name="Riley R."/>
            <person name="Salamov A.A."/>
            <person name="Brown D.W."/>
            <person name="Nagy L.G."/>
            <person name="Floudas D."/>
            <person name="Held B.W."/>
            <person name="Levasseur A."/>
            <person name="Lombard V."/>
            <person name="Morin E."/>
            <person name="Otillar R."/>
            <person name="Lindquist E.A."/>
            <person name="Sun H."/>
            <person name="LaButti K.M."/>
            <person name="Schmutz J."/>
            <person name="Jabbour D."/>
            <person name="Luo H."/>
            <person name="Baker S.E."/>
            <person name="Pisabarro A.G."/>
            <person name="Walton J.D."/>
            <person name="Blanchette R.A."/>
            <person name="Henrissat B."/>
            <person name="Martin F."/>
            <person name="Cullen D."/>
            <person name="Hibbett D.S."/>
            <person name="Grigoriev I.V."/>
        </authorList>
    </citation>
    <scope>NUCLEOTIDE SEQUENCE [LARGE SCALE GENOMIC DNA]</scope>
    <source>
        <strain evidence="8">FD-172 SS1</strain>
    </source>
</reference>
<dbReference type="Proteomes" id="UP000027195">
    <property type="component" value="Unassembled WGS sequence"/>
</dbReference>
<keyword evidence="8" id="KW-1185">Reference proteome</keyword>
<dbReference type="Gene3D" id="4.10.240.10">
    <property type="entry name" value="Zn(2)-C6 fungal-type DNA-binding domain"/>
    <property type="match status" value="1"/>
</dbReference>
<keyword evidence="3" id="KW-0805">Transcription regulation</keyword>
<evidence type="ECO:0000259" key="6">
    <source>
        <dbReference type="PROSITE" id="PS50048"/>
    </source>
</evidence>
<evidence type="ECO:0000256" key="5">
    <source>
        <dbReference type="ARBA" id="ARBA00023242"/>
    </source>
</evidence>
<dbReference type="GO" id="GO:0005634">
    <property type="term" value="C:nucleus"/>
    <property type="evidence" value="ECO:0007669"/>
    <property type="project" value="UniProtKB-SubCell"/>
</dbReference>
<evidence type="ECO:0000256" key="3">
    <source>
        <dbReference type="ARBA" id="ARBA00023015"/>
    </source>
</evidence>
<dbReference type="InterPro" id="IPR050815">
    <property type="entry name" value="TF_fung"/>
</dbReference>
<dbReference type="Pfam" id="PF00172">
    <property type="entry name" value="Zn_clus"/>
    <property type="match status" value="1"/>
</dbReference>
<proteinExistence type="predicted"/>
<dbReference type="PROSITE" id="PS50048">
    <property type="entry name" value="ZN2_CY6_FUNGAL_2"/>
    <property type="match status" value="1"/>
</dbReference>
<evidence type="ECO:0000256" key="1">
    <source>
        <dbReference type="ARBA" id="ARBA00004123"/>
    </source>
</evidence>
<dbReference type="CDD" id="cd12148">
    <property type="entry name" value="fungal_TF_MHR"/>
    <property type="match status" value="1"/>
</dbReference>
<accession>A0A067MNS8</accession>